<dbReference type="RefSeq" id="WP_068739590.1">
    <property type="nucleotide sequence ID" value="NZ_CBDRGN010000009.1"/>
</dbReference>
<dbReference type="Proteomes" id="UP000182241">
    <property type="component" value="Unassembled WGS sequence"/>
</dbReference>
<proteinExistence type="predicted"/>
<dbReference type="InterPro" id="IPR054156">
    <property type="entry name" value="YxaF_TetR_C"/>
</dbReference>
<dbReference type="Pfam" id="PF00440">
    <property type="entry name" value="TetR_N"/>
    <property type="match status" value="1"/>
</dbReference>
<dbReference type="OrthoDB" id="4567939at2"/>
<dbReference type="InterPro" id="IPR001647">
    <property type="entry name" value="HTH_TetR"/>
</dbReference>
<evidence type="ECO:0000256" key="1">
    <source>
        <dbReference type="ARBA" id="ARBA00023015"/>
    </source>
</evidence>
<dbReference type="Pfam" id="PF21993">
    <property type="entry name" value="TetR_C_13_2"/>
    <property type="match status" value="1"/>
</dbReference>
<evidence type="ECO:0000256" key="3">
    <source>
        <dbReference type="ARBA" id="ARBA00023163"/>
    </source>
</evidence>
<organism evidence="6 7">
    <name type="scientific">Tsukamurella tyrosinosolvens</name>
    <dbReference type="NCBI Taxonomy" id="57704"/>
    <lineage>
        <taxon>Bacteria</taxon>
        <taxon>Bacillati</taxon>
        <taxon>Actinomycetota</taxon>
        <taxon>Actinomycetes</taxon>
        <taxon>Mycobacteriales</taxon>
        <taxon>Tsukamurellaceae</taxon>
        <taxon>Tsukamurella</taxon>
    </lineage>
</organism>
<evidence type="ECO:0000313" key="6">
    <source>
        <dbReference type="EMBL" id="SED18687.1"/>
    </source>
</evidence>
<keyword evidence="7" id="KW-1185">Reference proteome</keyword>
<keyword evidence="3" id="KW-0804">Transcription</keyword>
<dbReference type="SUPFAM" id="SSF46689">
    <property type="entry name" value="Homeodomain-like"/>
    <property type="match status" value="1"/>
</dbReference>
<dbReference type="InterPro" id="IPR036271">
    <property type="entry name" value="Tet_transcr_reg_TetR-rel_C_sf"/>
</dbReference>
<dbReference type="PROSITE" id="PS50977">
    <property type="entry name" value="HTH_TETR_2"/>
    <property type="match status" value="1"/>
</dbReference>
<dbReference type="STRING" id="57704.SAMN04489793_4230"/>
<dbReference type="AlphaFoldDB" id="A0A1H4YLC0"/>
<dbReference type="PANTHER" id="PTHR47506:SF3">
    <property type="entry name" value="HTH-TYPE TRANSCRIPTIONAL REGULATOR LMRA"/>
    <property type="match status" value="1"/>
</dbReference>
<gene>
    <name evidence="6" type="ORF">SAMN04489793_4230</name>
</gene>
<evidence type="ECO:0000313" key="7">
    <source>
        <dbReference type="Proteomes" id="UP000182241"/>
    </source>
</evidence>
<sequence length="185" mass="19366">MSSRDDLIRTTIELMRERGVAGTGIADILEGSGRSRRTVYLNFPGGKSELVDAATRTAGGYITGLIEAAIAKSTGRTDMVERVGATWRRVLVSSGFRSGCPIVAATLGRPDSGAAADAAGEVFETWIALLANRFEEDGRGATAARRAATTIIAAIEGAVIVSSATRSTQPLDDVEASLLAMYGDR</sequence>
<dbReference type="InterPro" id="IPR009057">
    <property type="entry name" value="Homeodomain-like_sf"/>
</dbReference>
<evidence type="ECO:0000259" key="5">
    <source>
        <dbReference type="PROSITE" id="PS50977"/>
    </source>
</evidence>
<reference evidence="7" key="1">
    <citation type="submission" date="2016-10" db="EMBL/GenBank/DDBJ databases">
        <authorList>
            <person name="Varghese N."/>
            <person name="Submissions S."/>
        </authorList>
    </citation>
    <scope>NUCLEOTIDE SEQUENCE [LARGE SCALE GENOMIC DNA]</scope>
    <source>
        <strain evidence="7">DSM 44234</strain>
    </source>
</reference>
<feature type="DNA-binding region" description="H-T-H motif" evidence="4">
    <location>
        <begin position="24"/>
        <end position="43"/>
    </location>
</feature>
<feature type="domain" description="HTH tetR-type" evidence="5">
    <location>
        <begin position="1"/>
        <end position="61"/>
    </location>
</feature>
<evidence type="ECO:0000256" key="2">
    <source>
        <dbReference type="ARBA" id="ARBA00023125"/>
    </source>
</evidence>
<dbReference type="PANTHER" id="PTHR47506">
    <property type="entry name" value="TRANSCRIPTIONAL REGULATORY PROTEIN"/>
    <property type="match status" value="1"/>
</dbReference>
<dbReference type="SUPFAM" id="SSF48498">
    <property type="entry name" value="Tetracyclin repressor-like, C-terminal domain"/>
    <property type="match status" value="1"/>
</dbReference>
<dbReference type="EMBL" id="FNSA01000003">
    <property type="protein sequence ID" value="SED18687.1"/>
    <property type="molecule type" value="Genomic_DNA"/>
</dbReference>
<protein>
    <submittedName>
        <fullName evidence="6">DNA-binding transcriptional regulator, AcrR family</fullName>
    </submittedName>
</protein>
<accession>A0A1H4YLC0</accession>
<keyword evidence="2 4" id="KW-0238">DNA-binding</keyword>
<dbReference type="Gene3D" id="1.10.357.10">
    <property type="entry name" value="Tetracycline Repressor, domain 2"/>
    <property type="match status" value="1"/>
</dbReference>
<name>A0A1H4YLC0_TSUTY</name>
<dbReference type="GO" id="GO:0003677">
    <property type="term" value="F:DNA binding"/>
    <property type="evidence" value="ECO:0007669"/>
    <property type="project" value="UniProtKB-UniRule"/>
</dbReference>
<keyword evidence="1" id="KW-0805">Transcription regulation</keyword>
<evidence type="ECO:0000256" key="4">
    <source>
        <dbReference type="PROSITE-ProRule" id="PRU00335"/>
    </source>
</evidence>